<dbReference type="Proteomes" id="UP000265631">
    <property type="component" value="Unassembled WGS sequence"/>
</dbReference>
<evidence type="ECO:0000313" key="2">
    <source>
        <dbReference type="EMBL" id="RFN48206.1"/>
    </source>
</evidence>
<name>A0A395MJY4_9HYPO</name>
<feature type="compositionally biased region" description="Basic and acidic residues" evidence="1">
    <location>
        <begin position="12"/>
        <end position="34"/>
    </location>
</feature>
<gene>
    <name evidence="2" type="ORF">FIE12Z_7535</name>
</gene>
<protein>
    <submittedName>
        <fullName evidence="2">Uncharacterized protein</fullName>
    </submittedName>
</protein>
<dbReference type="EMBL" id="PXXK01000217">
    <property type="protein sequence ID" value="RFN48206.1"/>
    <property type="molecule type" value="Genomic_DNA"/>
</dbReference>
<dbReference type="AlphaFoldDB" id="A0A395MJY4"/>
<accession>A0A395MJY4</accession>
<evidence type="ECO:0000313" key="3">
    <source>
        <dbReference type="Proteomes" id="UP000265631"/>
    </source>
</evidence>
<evidence type="ECO:0000256" key="1">
    <source>
        <dbReference type="SAM" id="MobiDB-lite"/>
    </source>
</evidence>
<keyword evidence="3" id="KW-1185">Reference proteome</keyword>
<sequence length="224" mass="24972">MGQRLSLRSSKKQGDECRPKQHRPKDEGEAKDEQTTMPEPGENRLSEPGEMTGIANRSGILEDDEKGTAHAAPKVETEQNQDPDSFRATTYVFVADEHVAGEFVATADGSNSFDTDDVHTGATILTVITDISKGARKPSSEERGQLHTLFELMPYLMTREAREQQGEDLMSAFEFLIRLYDSPDSTDWGAIESFDHLQVQLKMMEKFDSRAEAGPKEEEGVFVV</sequence>
<proteinExistence type="predicted"/>
<comment type="caution">
    <text evidence="2">The sequence shown here is derived from an EMBL/GenBank/DDBJ whole genome shotgun (WGS) entry which is preliminary data.</text>
</comment>
<feature type="region of interest" description="Disordered" evidence="1">
    <location>
        <begin position="1"/>
        <end position="83"/>
    </location>
</feature>
<organism evidence="2 3">
    <name type="scientific">Fusarium flagelliforme</name>
    <dbReference type="NCBI Taxonomy" id="2675880"/>
    <lineage>
        <taxon>Eukaryota</taxon>
        <taxon>Fungi</taxon>
        <taxon>Dikarya</taxon>
        <taxon>Ascomycota</taxon>
        <taxon>Pezizomycotina</taxon>
        <taxon>Sordariomycetes</taxon>
        <taxon>Hypocreomycetidae</taxon>
        <taxon>Hypocreales</taxon>
        <taxon>Nectriaceae</taxon>
        <taxon>Fusarium</taxon>
        <taxon>Fusarium incarnatum-equiseti species complex</taxon>
    </lineage>
</organism>
<reference evidence="2 3" key="1">
    <citation type="journal article" date="2018" name="PLoS Pathog.">
        <title>Evolution of structural diversity of trichothecenes, a family of toxins produced by plant pathogenic and entomopathogenic fungi.</title>
        <authorList>
            <person name="Proctor R.H."/>
            <person name="McCormick S.P."/>
            <person name="Kim H.S."/>
            <person name="Cardoza R.E."/>
            <person name="Stanley A.M."/>
            <person name="Lindo L."/>
            <person name="Kelly A."/>
            <person name="Brown D.W."/>
            <person name="Lee T."/>
            <person name="Vaughan M.M."/>
            <person name="Alexander N.J."/>
            <person name="Busman M."/>
            <person name="Gutierrez S."/>
        </authorList>
    </citation>
    <scope>NUCLEOTIDE SEQUENCE [LARGE SCALE GENOMIC DNA]</scope>
    <source>
        <strain evidence="2 3">NRRL 13405</strain>
    </source>
</reference>